<feature type="chain" id="PRO_5046946096" evidence="1">
    <location>
        <begin position="19"/>
        <end position="269"/>
    </location>
</feature>
<keyword evidence="3" id="KW-1185">Reference proteome</keyword>
<organism evidence="2 3">
    <name type="scientific">Gaopeijia maritima</name>
    <dbReference type="NCBI Taxonomy" id="3119007"/>
    <lineage>
        <taxon>Bacteria</taxon>
        <taxon>Pseudomonadati</taxon>
        <taxon>Gemmatimonadota</taxon>
        <taxon>Longimicrobiia</taxon>
        <taxon>Gaopeijiales</taxon>
        <taxon>Gaopeijiaceae</taxon>
        <taxon>Gaopeijia</taxon>
    </lineage>
</organism>
<dbReference type="RefSeq" id="WP_405280406.1">
    <property type="nucleotide sequence ID" value="NZ_JBBHLI010000012.1"/>
</dbReference>
<protein>
    <submittedName>
        <fullName evidence="2">Uncharacterized protein</fullName>
    </submittedName>
</protein>
<evidence type="ECO:0000256" key="1">
    <source>
        <dbReference type="SAM" id="SignalP"/>
    </source>
</evidence>
<sequence>MKIAGFTLVAVASFPLVAVGQEAEVSRYHERTDGVVTIHSPNGPVPVTSEHDATIAVEFVSADSMHAWYETLEIASVSPVAEARPETTGALNQLFVLRSDSRGHVSALSTPAFPDSFDGVTDLTGQFFDFFPSRPAGGYDVGVTWTDTLVAPASDNPDEDVSLTKISEYVVEGRSTANGVPTFLIRADARLEVRAEGALPNQPGLRVITTMEGLETNEFIVAQANGRMLLRTRSAELSGRMEYIGMPQAVVLDVSRSYENEIRLVEGGD</sequence>
<reference evidence="2 3" key="1">
    <citation type="submission" date="2024-02" db="EMBL/GenBank/DDBJ databases">
        <title>A novel Gemmatimonadota bacterium.</title>
        <authorList>
            <person name="Du Z.-J."/>
            <person name="Ye Y.-Q."/>
        </authorList>
    </citation>
    <scope>NUCLEOTIDE SEQUENCE [LARGE SCALE GENOMIC DNA]</scope>
    <source>
        <strain evidence="2 3">DH-20</strain>
    </source>
</reference>
<comment type="caution">
    <text evidence="2">The sequence shown here is derived from an EMBL/GenBank/DDBJ whole genome shotgun (WGS) entry which is preliminary data.</text>
</comment>
<dbReference type="Proteomes" id="UP001484239">
    <property type="component" value="Unassembled WGS sequence"/>
</dbReference>
<evidence type="ECO:0000313" key="2">
    <source>
        <dbReference type="EMBL" id="MEK9502589.1"/>
    </source>
</evidence>
<gene>
    <name evidence="2" type="ORF">WI372_16465</name>
</gene>
<name>A0ABU9ECW8_9BACT</name>
<proteinExistence type="predicted"/>
<keyword evidence="1" id="KW-0732">Signal</keyword>
<feature type="signal peptide" evidence="1">
    <location>
        <begin position="1"/>
        <end position="18"/>
    </location>
</feature>
<dbReference type="EMBL" id="JBBHLI010000012">
    <property type="protein sequence ID" value="MEK9502589.1"/>
    <property type="molecule type" value="Genomic_DNA"/>
</dbReference>
<evidence type="ECO:0000313" key="3">
    <source>
        <dbReference type="Proteomes" id="UP001484239"/>
    </source>
</evidence>
<accession>A0ABU9ECW8</accession>